<name>A0ABQ2DA58_9BACI</name>
<dbReference type="RefSeq" id="WP_188942438.1">
    <property type="nucleotide sequence ID" value="NZ_BMPN01000002.1"/>
</dbReference>
<feature type="compositionally biased region" description="Low complexity" evidence="1">
    <location>
        <begin position="22"/>
        <end position="37"/>
    </location>
</feature>
<feature type="region of interest" description="Disordered" evidence="1">
    <location>
        <begin position="1"/>
        <end position="42"/>
    </location>
</feature>
<evidence type="ECO:0000313" key="3">
    <source>
        <dbReference type="Proteomes" id="UP000634435"/>
    </source>
</evidence>
<dbReference type="EMBL" id="BMPN01000002">
    <property type="protein sequence ID" value="GGJ51100.1"/>
    <property type="molecule type" value="Genomic_DNA"/>
</dbReference>
<reference evidence="3" key="1">
    <citation type="journal article" date="2019" name="Int. J. Syst. Evol. Microbiol.">
        <title>The Global Catalogue of Microorganisms (GCM) 10K type strain sequencing project: providing services to taxonomists for standard genome sequencing and annotation.</title>
        <authorList>
            <consortium name="The Broad Institute Genomics Platform"/>
            <consortium name="The Broad Institute Genome Sequencing Center for Infectious Disease"/>
            <person name="Wu L."/>
            <person name="Ma J."/>
        </authorList>
    </citation>
    <scope>NUCLEOTIDE SEQUENCE [LARGE SCALE GENOMIC DNA]</scope>
    <source>
        <strain evidence="3">JCM 30071</strain>
    </source>
</reference>
<proteinExistence type="predicted"/>
<sequence length="179" mass="20250">MTKRGAPRGNKNATGNKGGRAPAGNKNALGNKGGAAPVGNRNAVTTGEYESLYMDVLSDNEKEIYENLDTSSVFQIDENIRLLSIRERRMLMRLNEIVSGMTEKERAVVKELHKKKIPVKGRSNEKQLMIKQELLVETEVKEKEYRKIDDILKIEDALTRIQDKKLRAIKLKNELGLED</sequence>
<evidence type="ECO:0000313" key="2">
    <source>
        <dbReference type="EMBL" id="GGJ51100.1"/>
    </source>
</evidence>
<gene>
    <name evidence="2" type="ORF">GCM10007111_11660</name>
</gene>
<evidence type="ECO:0000256" key="1">
    <source>
        <dbReference type="SAM" id="MobiDB-lite"/>
    </source>
</evidence>
<accession>A0ABQ2DA58</accession>
<protein>
    <submittedName>
        <fullName evidence="2">Uncharacterized protein</fullName>
    </submittedName>
</protein>
<comment type="caution">
    <text evidence="2">The sequence shown here is derived from an EMBL/GenBank/DDBJ whole genome shotgun (WGS) entry which is preliminary data.</text>
</comment>
<dbReference type="Proteomes" id="UP000634435">
    <property type="component" value="Unassembled WGS sequence"/>
</dbReference>
<keyword evidence="3" id="KW-1185">Reference proteome</keyword>
<organism evidence="2 3">
    <name type="scientific">Virgibacillus kapii</name>
    <dbReference type="NCBI Taxonomy" id="1638645"/>
    <lineage>
        <taxon>Bacteria</taxon>
        <taxon>Bacillati</taxon>
        <taxon>Bacillota</taxon>
        <taxon>Bacilli</taxon>
        <taxon>Bacillales</taxon>
        <taxon>Bacillaceae</taxon>
        <taxon>Virgibacillus</taxon>
    </lineage>
</organism>